<evidence type="ECO:0000256" key="3">
    <source>
        <dbReference type="ARBA" id="ARBA00022475"/>
    </source>
</evidence>
<dbReference type="RefSeq" id="WP_202382108.1">
    <property type="nucleotide sequence ID" value="NZ_BAAAMA010000002.1"/>
</dbReference>
<evidence type="ECO:0000256" key="6">
    <source>
        <dbReference type="ARBA" id="ARBA00023136"/>
    </source>
</evidence>
<dbReference type="InterPro" id="IPR000515">
    <property type="entry name" value="MetI-like"/>
</dbReference>
<sequence>MSGSTTLERTPQRTPQRTPRGSGNARRVTLPAPSRNGVIATTLLLALLAAALWSFRGVGLSFEQMVRGTEYAGSFLARTVPFVWPTVGETLWLCALTLAIVFCGTALAAAISIPVAYLAARNTAPSRASGVLGRFLGVTTRAAPDAIMAMIFALIIGQGALAGVLALGIHSIGMISKLTADAIEQIDDGPVRALRATGAGKSQQFWGAVWPQILPAYIAIVLHRADINLRVSVILGFVGVAGLGQELSIAMQTLNYRAAMPFAIIIFVLCVAFEIASALIRRSLLGAQPAGRSIAHRLVRRWTPDPAYRAADSRRADAQLRLGRAGRVPWTPDRVRLAALIWGAAAVLAASIVIAGTQGSSFANFWQNLGIAVGRLWPPALAQEKWGEVAVALLETVQIAFAATLFAVVFSLLIGTLAARNVAPNPAVRGTARFLLVVIRGLPELLLALFFIILTGLGPGAAVLALGIGGVGLLGKLVADSLEEVNPGPERALTAVGAGRTQVFAGATFPQAVPAFIGHTLYLLDTNIRSATVLGIVGGGGIGYMLSAAARINQHELLFLLLCVLVIVFAVEGLSSWLRRLLS</sequence>
<feature type="transmembrane region" description="Helical" evidence="7">
    <location>
        <begin position="146"/>
        <end position="169"/>
    </location>
</feature>
<dbReference type="Pfam" id="PF00528">
    <property type="entry name" value="BPD_transp_1"/>
    <property type="match status" value="2"/>
</dbReference>
<dbReference type="EMBL" id="QYAD01000002">
    <property type="protein sequence ID" value="MBL3690023.1"/>
    <property type="molecule type" value="Genomic_DNA"/>
</dbReference>
<keyword evidence="4 7" id="KW-0812">Transmembrane</keyword>
<feature type="region of interest" description="Disordered" evidence="8">
    <location>
        <begin position="1"/>
        <end position="30"/>
    </location>
</feature>
<gene>
    <name evidence="10" type="primary">phnE</name>
    <name evidence="10" type="ORF">D3226_08625</name>
</gene>
<dbReference type="PANTHER" id="PTHR30043:SF1">
    <property type="entry name" value="ABC TRANSPORT SYSTEM PERMEASE PROTEIN P69"/>
    <property type="match status" value="1"/>
</dbReference>
<evidence type="ECO:0000259" key="9">
    <source>
        <dbReference type="PROSITE" id="PS50928"/>
    </source>
</evidence>
<dbReference type="NCBIfam" id="TIGR01097">
    <property type="entry name" value="PhnE"/>
    <property type="match status" value="2"/>
</dbReference>
<feature type="domain" description="ABC transmembrane type-1" evidence="9">
    <location>
        <begin position="393"/>
        <end position="575"/>
    </location>
</feature>
<dbReference type="SUPFAM" id="SSF161098">
    <property type="entry name" value="MetI-like"/>
    <property type="match status" value="2"/>
</dbReference>
<evidence type="ECO:0000256" key="8">
    <source>
        <dbReference type="SAM" id="MobiDB-lite"/>
    </source>
</evidence>
<keyword evidence="6 7" id="KW-0472">Membrane</keyword>
<keyword evidence="3" id="KW-1003">Cell membrane</keyword>
<accession>A0ABS1SPK8</accession>
<dbReference type="CDD" id="cd06261">
    <property type="entry name" value="TM_PBP2"/>
    <property type="match status" value="2"/>
</dbReference>
<dbReference type="InterPro" id="IPR005769">
    <property type="entry name" value="PhnE/PtxC"/>
</dbReference>
<evidence type="ECO:0000256" key="1">
    <source>
        <dbReference type="ARBA" id="ARBA00004651"/>
    </source>
</evidence>
<name>A0ABS1SPK8_9MICO</name>
<feature type="transmembrane region" description="Helical" evidence="7">
    <location>
        <begin position="530"/>
        <end position="550"/>
    </location>
</feature>
<feature type="transmembrane region" description="Helical" evidence="7">
    <location>
        <begin position="36"/>
        <end position="55"/>
    </location>
</feature>
<evidence type="ECO:0000256" key="7">
    <source>
        <dbReference type="RuleBase" id="RU363032"/>
    </source>
</evidence>
<evidence type="ECO:0000256" key="2">
    <source>
        <dbReference type="ARBA" id="ARBA00022448"/>
    </source>
</evidence>
<feature type="transmembrane region" description="Helical" evidence="7">
    <location>
        <begin position="260"/>
        <end position="280"/>
    </location>
</feature>
<feature type="transmembrane region" description="Helical" evidence="7">
    <location>
        <begin position="337"/>
        <end position="356"/>
    </location>
</feature>
<reference evidence="10 11" key="1">
    <citation type="submission" date="2018-09" db="EMBL/GenBank/DDBJ databases">
        <title>Comparative genomics of Leucobacter spp.</title>
        <authorList>
            <person name="Reis A.C."/>
            <person name="Kolvenbach B.A."/>
            <person name="Corvini P.F.X."/>
            <person name="Nunes O.C."/>
        </authorList>
    </citation>
    <scope>NUCLEOTIDE SEQUENCE [LARGE SCALE GENOMIC DNA]</scope>
    <source>
        <strain evidence="10 11">L-1</strain>
    </source>
</reference>
<keyword evidence="11" id="KW-1185">Reference proteome</keyword>
<dbReference type="PANTHER" id="PTHR30043">
    <property type="entry name" value="PHOSPHONATES TRANSPORT SYSTEM PERMEASE PROTEIN"/>
    <property type="match status" value="1"/>
</dbReference>
<feature type="transmembrane region" description="Helical" evidence="7">
    <location>
        <begin position="557"/>
        <end position="578"/>
    </location>
</feature>
<proteinExistence type="inferred from homology"/>
<organism evidence="10 11">
    <name type="scientific">Leucobacter chromiireducens subsp. chromiireducens</name>
    <dbReference type="NCBI Taxonomy" id="660067"/>
    <lineage>
        <taxon>Bacteria</taxon>
        <taxon>Bacillati</taxon>
        <taxon>Actinomycetota</taxon>
        <taxon>Actinomycetes</taxon>
        <taxon>Micrococcales</taxon>
        <taxon>Microbacteriaceae</taxon>
        <taxon>Leucobacter</taxon>
    </lineage>
</organism>
<dbReference type="Proteomes" id="UP001646141">
    <property type="component" value="Unassembled WGS sequence"/>
</dbReference>
<feature type="transmembrane region" description="Helical" evidence="7">
    <location>
        <begin position="399"/>
        <end position="422"/>
    </location>
</feature>
<evidence type="ECO:0000256" key="5">
    <source>
        <dbReference type="ARBA" id="ARBA00022989"/>
    </source>
</evidence>
<feature type="domain" description="ABC transmembrane type-1" evidence="9">
    <location>
        <begin position="94"/>
        <end position="277"/>
    </location>
</feature>
<protein>
    <submittedName>
        <fullName evidence="10">Phosphonate ABC transporter, permease protein PhnE</fullName>
    </submittedName>
</protein>
<dbReference type="Gene3D" id="1.10.3720.10">
    <property type="entry name" value="MetI-like"/>
    <property type="match status" value="2"/>
</dbReference>
<keyword evidence="5 7" id="KW-1133">Transmembrane helix</keyword>
<dbReference type="PROSITE" id="PS50928">
    <property type="entry name" value="ABC_TM1"/>
    <property type="match status" value="2"/>
</dbReference>
<evidence type="ECO:0000256" key="4">
    <source>
        <dbReference type="ARBA" id="ARBA00022692"/>
    </source>
</evidence>
<comment type="caution">
    <text evidence="10">The sequence shown here is derived from an EMBL/GenBank/DDBJ whole genome shotgun (WGS) entry which is preliminary data.</text>
</comment>
<evidence type="ECO:0000313" key="11">
    <source>
        <dbReference type="Proteomes" id="UP001646141"/>
    </source>
</evidence>
<dbReference type="InterPro" id="IPR035906">
    <property type="entry name" value="MetI-like_sf"/>
</dbReference>
<keyword evidence="2 7" id="KW-0813">Transport</keyword>
<comment type="subcellular location">
    <subcellularLocation>
        <location evidence="1 7">Cell membrane</location>
        <topology evidence="1 7">Multi-pass membrane protein</topology>
    </subcellularLocation>
</comment>
<evidence type="ECO:0000313" key="10">
    <source>
        <dbReference type="EMBL" id="MBL3690023.1"/>
    </source>
</evidence>
<feature type="transmembrane region" description="Helical" evidence="7">
    <location>
        <begin position="234"/>
        <end position="254"/>
    </location>
</feature>
<comment type="similarity">
    <text evidence="7">Belongs to the binding-protein-dependent transport system permease family.</text>
</comment>
<feature type="transmembrane region" description="Helical" evidence="7">
    <location>
        <begin position="90"/>
        <end position="119"/>
    </location>
</feature>